<dbReference type="InterPro" id="IPR006143">
    <property type="entry name" value="RND_pump_MFP"/>
</dbReference>
<dbReference type="Pfam" id="PF25919">
    <property type="entry name" value="BSH_CusB"/>
    <property type="match status" value="1"/>
</dbReference>
<gene>
    <name evidence="5" type="ORF">QRD43_14760</name>
</gene>
<dbReference type="EMBL" id="JASVDS010000004">
    <property type="protein sequence ID" value="MDL5033173.1"/>
    <property type="molecule type" value="Genomic_DNA"/>
</dbReference>
<dbReference type="PANTHER" id="PTHR32347:SF23">
    <property type="entry name" value="BLL5650 PROTEIN"/>
    <property type="match status" value="1"/>
</dbReference>
<name>A0ABT7LJY5_9BURK</name>
<sequence length="423" mass="46688">MDITRPARRWPLLARHRRLLWPGLALFAVLLSAGISTLSGQRVERRVRAAHVQLGTVSVGSLREELRAPGTLQLRDPQWLTAPMEGRVERLSVQAGQAVKAGDSLLKLSNPAQEQRVLDARWQHEQAEAECRALQATLDSQITQQRSAVDRAAYAERSALLQWNADEELLREGLVTKIAHQRSQFNLEQARHLLLLERTVLAQQQDSVRAQIKARQAALERLRQALAAESARQDSLWIRAPMDAVVQELGLQIGQSVAAGASLARLGKPEALMAELQVPESQARELAPGQRVELDLRNSTSESRVRGHVERIAPKVQQGVVKVHVALDQALPAGARPDLSIDGTVLLRELPQTVQVPRPLFSQPHALGHVYRLDAQGLAWRVPVRFGAAAVGRIAIEAGLRPGERIVTSDTSDWPVNTPVRLE</sequence>
<dbReference type="Gene3D" id="2.40.50.100">
    <property type="match status" value="1"/>
</dbReference>
<evidence type="ECO:0000313" key="5">
    <source>
        <dbReference type="EMBL" id="MDL5033173.1"/>
    </source>
</evidence>
<dbReference type="NCBIfam" id="TIGR01730">
    <property type="entry name" value="RND_mfp"/>
    <property type="match status" value="1"/>
</dbReference>
<evidence type="ECO:0000259" key="4">
    <source>
        <dbReference type="Pfam" id="PF25919"/>
    </source>
</evidence>
<evidence type="ECO:0000256" key="1">
    <source>
        <dbReference type="ARBA" id="ARBA00004196"/>
    </source>
</evidence>
<protein>
    <submittedName>
        <fullName evidence="5">Efflux RND transporter periplasmic adaptor subunit</fullName>
    </submittedName>
</protein>
<proteinExistence type="inferred from homology"/>
<reference evidence="5 6" key="1">
    <citation type="submission" date="2023-06" db="EMBL/GenBank/DDBJ databases">
        <title>Pelomonas sp. APW6 16S ribosomal RNA gene genome sequencing and assembly.</title>
        <authorList>
            <person name="Woo H."/>
        </authorList>
    </citation>
    <scope>NUCLEOTIDE SEQUENCE [LARGE SCALE GENOMIC DNA]</scope>
    <source>
        <strain evidence="5 6">APW6</strain>
    </source>
</reference>
<evidence type="ECO:0000256" key="2">
    <source>
        <dbReference type="ARBA" id="ARBA00009477"/>
    </source>
</evidence>
<dbReference type="SUPFAM" id="SSF111369">
    <property type="entry name" value="HlyD-like secretion proteins"/>
    <property type="match status" value="1"/>
</dbReference>
<comment type="subcellular location">
    <subcellularLocation>
        <location evidence="1">Cell envelope</location>
    </subcellularLocation>
</comment>
<evidence type="ECO:0000313" key="6">
    <source>
        <dbReference type="Proteomes" id="UP001238603"/>
    </source>
</evidence>
<feature type="domain" description="CusB-like barrel-sandwich hybrid" evidence="4">
    <location>
        <begin position="80"/>
        <end position="266"/>
    </location>
</feature>
<dbReference type="InterPro" id="IPR050465">
    <property type="entry name" value="UPF0194_transport"/>
</dbReference>
<organism evidence="5 6">
    <name type="scientific">Roseateles subflavus</name>
    <dbReference type="NCBI Taxonomy" id="3053353"/>
    <lineage>
        <taxon>Bacteria</taxon>
        <taxon>Pseudomonadati</taxon>
        <taxon>Pseudomonadota</taxon>
        <taxon>Betaproteobacteria</taxon>
        <taxon>Burkholderiales</taxon>
        <taxon>Sphaerotilaceae</taxon>
        <taxon>Roseateles</taxon>
    </lineage>
</organism>
<keyword evidence="6" id="KW-1185">Reference proteome</keyword>
<keyword evidence="3" id="KW-0175">Coiled coil</keyword>
<accession>A0ABT7LJY5</accession>
<dbReference type="Proteomes" id="UP001238603">
    <property type="component" value="Unassembled WGS sequence"/>
</dbReference>
<evidence type="ECO:0000256" key="3">
    <source>
        <dbReference type="ARBA" id="ARBA00023054"/>
    </source>
</evidence>
<dbReference type="PANTHER" id="PTHR32347">
    <property type="entry name" value="EFFLUX SYSTEM COMPONENT YKNX-RELATED"/>
    <property type="match status" value="1"/>
</dbReference>
<dbReference type="InterPro" id="IPR058790">
    <property type="entry name" value="BSH_CusB"/>
</dbReference>
<comment type="caution">
    <text evidence="5">The sequence shown here is derived from an EMBL/GenBank/DDBJ whole genome shotgun (WGS) entry which is preliminary data.</text>
</comment>
<dbReference type="Gene3D" id="2.40.420.20">
    <property type="match status" value="1"/>
</dbReference>
<dbReference type="RefSeq" id="WP_285983266.1">
    <property type="nucleotide sequence ID" value="NZ_JASVDS010000004.1"/>
</dbReference>
<comment type="similarity">
    <text evidence="2">Belongs to the membrane fusion protein (MFP) (TC 8.A.1) family.</text>
</comment>